<accession>A0AAU9GFL8</accession>
<feature type="chain" id="PRO_5043616979" evidence="1">
    <location>
        <begin position="20"/>
        <end position="110"/>
    </location>
</feature>
<organism evidence="2 3">
    <name type="scientific">Drosophila madeirensis</name>
    <name type="common">Fruit fly</name>
    <dbReference type="NCBI Taxonomy" id="30013"/>
    <lineage>
        <taxon>Eukaryota</taxon>
        <taxon>Metazoa</taxon>
        <taxon>Ecdysozoa</taxon>
        <taxon>Arthropoda</taxon>
        <taxon>Hexapoda</taxon>
        <taxon>Insecta</taxon>
        <taxon>Pterygota</taxon>
        <taxon>Neoptera</taxon>
        <taxon>Endopterygota</taxon>
        <taxon>Diptera</taxon>
        <taxon>Brachycera</taxon>
        <taxon>Muscomorpha</taxon>
        <taxon>Ephydroidea</taxon>
        <taxon>Drosophilidae</taxon>
        <taxon>Drosophila</taxon>
        <taxon>Sophophora</taxon>
    </lineage>
</organism>
<evidence type="ECO:0000256" key="1">
    <source>
        <dbReference type="SAM" id="SignalP"/>
    </source>
</evidence>
<feature type="signal peptide" evidence="1">
    <location>
        <begin position="1"/>
        <end position="19"/>
    </location>
</feature>
<gene>
    <name evidence="2" type="ORF">DMAD_04868</name>
</gene>
<reference evidence="2 3" key="1">
    <citation type="submission" date="2024-02" db="EMBL/GenBank/DDBJ databases">
        <title>A chromosome-level genome assembly of Drosophila madeirensis, a fruit fly species endemic to Madeira island.</title>
        <authorList>
            <person name="Tomihara K."/>
            <person name="Llopart A."/>
            <person name="Yamamoto D."/>
        </authorList>
    </citation>
    <scope>NUCLEOTIDE SEQUENCE [LARGE SCALE GENOMIC DNA]</scope>
    <source>
        <strain evidence="2 3">RF1</strain>
    </source>
</reference>
<evidence type="ECO:0000313" key="2">
    <source>
        <dbReference type="EMBL" id="BFG06339.1"/>
    </source>
</evidence>
<protein>
    <submittedName>
        <fullName evidence="2">Uncharacterized protein</fullName>
    </submittedName>
</protein>
<proteinExistence type="predicted"/>
<keyword evidence="3" id="KW-1185">Reference proteome</keyword>
<evidence type="ECO:0000313" key="3">
    <source>
        <dbReference type="Proteomes" id="UP001500889"/>
    </source>
</evidence>
<name>A0AAU9GFL8_DROMD</name>
<dbReference type="AlphaFoldDB" id="A0AAU9GFL8"/>
<dbReference type="Proteomes" id="UP001500889">
    <property type="component" value="Chromosome E"/>
</dbReference>
<keyword evidence="1" id="KW-0732">Signal</keyword>
<sequence>MKFVAFLLLGSLTLALVLAFPAELGAHSALPAADAAAESAAASAGATAENPEDPALLREPRHLLKYFLSKPVVVQPIVVQQPYATYGNGYGRGYGYGNSYGNSYYGKRRY</sequence>
<dbReference type="EMBL" id="AP029267">
    <property type="protein sequence ID" value="BFG06339.1"/>
    <property type="molecule type" value="Genomic_DNA"/>
</dbReference>